<protein>
    <submittedName>
        <fullName evidence="3">Elongation factor G-binding protein</fullName>
    </submittedName>
</protein>
<comment type="caution">
    <text evidence="3">The sequence shown here is derived from an EMBL/GenBank/DDBJ whole genome shotgun (WGS) entry which is preliminary data.</text>
</comment>
<dbReference type="Gene3D" id="1.20.1280.250">
    <property type="match status" value="1"/>
</dbReference>
<dbReference type="Pfam" id="PF16571">
    <property type="entry name" value="FBP_C"/>
    <property type="match status" value="1"/>
</dbReference>
<dbReference type="EMBL" id="RWGW01000013">
    <property type="protein sequence ID" value="RSK31015.1"/>
    <property type="molecule type" value="Genomic_DNA"/>
</dbReference>
<dbReference type="GO" id="GO:0003746">
    <property type="term" value="F:translation elongation factor activity"/>
    <property type="evidence" value="ECO:0007669"/>
    <property type="project" value="UniProtKB-KW"/>
</dbReference>
<keyword evidence="4" id="KW-1185">Reference proteome</keyword>
<reference evidence="3 4" key="1">
    <citation type="submission" date="2018-12" db="EMBL/GenBank/DDBJ databases">
        <title>Comparitive functional genomics of dry heat resistant strains isolated from the viking spacecraft.</title>
        <authorList>
            <person name="Seuylemezian A."/>
            <person name="Vaishampayan P."/>
        </authorList>
    </citation>
    <scope>NUCLEOTIDE SEQUENCE [LARGE SCALE GENOMIC DNA]</scope>
    <source>
        <strain evidence="3 4">M6-11</strain>
    </source>
</reference>
<dbReference type="CDD" id="cd16342">
    <property type="entry name" value="FusC_FusB"/>
    <property type="match status" value="1"/>
</dbReference>
<dbReference type="Proteomes" id="UP000272481">
    <property type="component" value="Unassembled WGS sequence"/>
</dbReference>
<evidence type="ECO:0000259" key="1">
    <source>
        <dbReference type="Pfam" id="PF07299"/>
    </source>
</evidence>
<dbReference type="InterPro" id="IPR038344">
    <property type="entry name" value="EF-G_N_sf"/>
</dbReference>
<dbReference type="InterPro" id="IPR010841">
    <property type="entry name" value="EF-G-binding_N"/>
</dbReference>
<feature type="domain" description="Elongation factor G-binding protein N-terminal" evidence="1">
    <location>
        <begin position="17"/>
        <end position="97"/>
    </location>
</feature>
<dbReference type="InterPro" id="IPR032330">
    <property type="entry name" value="EF-G-binding_C"/>
</dbReference>
<evidence type="ECO:0000313" key="3">
    <source>
        <dbReference type="EMBL" id="RSK31015.1"/>
    </source>
</evidence>
<organism evidence="3 4">
    <name type="scientific">Bhargavaea beijingensis</name>
    <dbReference type="NCBI Taxonomy" id="426756"/>
    <lineage>
        <taxon>Bacteria</taxon>
        <taxon>Bacillati</taxon>
        <taxon>Bacillota</taxon>
        <taxon>Bacilli</taxon>
        <taxon>Bacillales</taxon>
        <taxon>Caryophanaceae</taxon>
        <taxon>Bhargavaea</taxon>
    </lineage>
</organism>
<evidence type="ECO:0000313" key="4">
    <source>
        <dbReference type="Proteomes" id="UP000272481"/>
    </source>
</evidence>
<sequence length="225" mass="25692">MCTLLFRRGCLFMQESITSSEYHFILRQARNVMNGHMHANDEDVLAAVSQMAIERAEQSAANLPVELSDVIRTIGTIREREDFDRFKERLLSFVSPMAEVTDQEVKKLFPKVKNLRMPKFAEAVRKELTYLGWNDPGTNRKYIVFEEDGGLTGLYGQFRPSGKKGVCSICSGIDETGMFLTETRHAGGETYTKRGNYICTDSMECNRRLDDRKRFDQFIGSVTNS</sequence>
<keyword evidence="3" id="KW-0648">Protein biosynthesis</keyword>
<name>A0ABX9ZCH2_9BACL</name>
<accession>A0ABX9ZCH2</accession>
<feature type="domain" description="Elongation factor G-binding protein C-terminal treble-clef zinc-finger" evidence="2">
    <location>
        <begin position="112"/>
        <end position="214"/>
    </location>
</feature>
<keyword evidence="3" id="KW-0251">Elongation factor</keyword>
<gene>
    <name evidence="3" type="ORF">EJA12_09870</name>
</gene>
<evidence type="ECO:0000259" key="2">
    <source>
        <dbReference type="Pfam" id="PF16571"/>
    </source>
</evidence>
<dbReference type="Pfam" id="PF07299">
    <property type="entry name" value="EF-G-binding_N"/>
    <property type="match status" value="1"/>
</dbReference>
<proteinExistence type="predicted"/>